<feature type="domain" description="Glutamine amidotransferase" evidence="1">
    <location>
        <begin position="75"/>
        <end position="205"/>
    </location>
</feature>
<proteinExistence type="predicted"/>
<organism evidence="2 3">
    <name type="scientific">Orbilia javanica</name>
    <dbReference type="NCBI Taxonomy" id="47235"/>
    <lineage>
        <taxon>Eukaryota</taxon>
        <taxon>Fungi</taxon>
        <taxon>Dikarya</taxon>
        <taxon>Ascomycota</taxon>
        <taxon>Pezizomycotina</taxon>
        <taxon>Orbiliomycetes</taxon>
        <taxon>Orbiliales</taxon>
        <taxon>Orbiliaceae</taxon>
        <taxon>Orbilia</taxon>
    </lineage>
</organism>
<accession>A0AAN8RNQ5</accession>
<sequence>MPRKQLTLAVLECDQPLDDARIERGGHTGVWTALFADAADAQGISRERINVIGYNAEEGVPSLGNYKNNEGGGGFDAVLISGSRYNAWGDDKWIVELVGFVRECVEIGVPVIGICFGHQIVGRALGAEVGRNENGWEVAPTVLGVSEKGREVFGKESLTLHLMNRDIVKTCPADMEVLASSSKTQIHSLYRPGKVFTVQGHPEFNEEIISELLKMRMESGVIPEETGKDGISRGPLPHDGVAVTVAFWKFLGF</sequence>
<protein>
    <recommendedName>
        <fullName evidence="1">Glutamine amidotransferase domain-containing protein</fullName>
    </recommendedName>
</protein>
<dbReference type="AlphaFoldDB" id="A0AAN8RNQ5"/>
<dbReference type="PROSITE" id="PS51273">
    <property type="entry name" value="GATASE_TYPE_1"/>
    <property type="match status" value="1"/>
</dbReference>
<dbReference type="SUPFAM" id="SSF52317">
    <property type="entry name" value="Class I glutamine amidotransferase-like"/>
    <property type="match status" value="1"/>
</dbReference>
<dbReference type="InterPro" id="IPR017926">
    <property type="entry name" value="GATASE"/>
</dbReference>
<keyword evidence="3" id="KW-1185">Reference proteome</keyword>
<dbReference type="Pfam" id="PF00117">
    <property type="entry name" value="GATase"/>
    <property type="match status" value="1"/>
</dbReference>
<reference evidence="2 3" key="1">
    <citation type="submission" date="2019-10" db="EMBL/GenBank/DDBJ databases">
        <authorList>
            <person name="Palmer J.M."/>
        </authorList>
    </citation>
    <scope>NUCLEOTIDE SEQUENCE [LARGE SCALE GENOMIC DNA]</scope>
    <source>
        <strain evidence="2 3">TWF718</strain>
    </source>
</reference>
<dbReference type="GO" id="GO:0005829">
    <property type="term" value="C:cytosol"/>
    <property type="evidence" value="ECO:0007669"/>
    <property type="project" value="TreeGrafter"/>
</dbReference>
<dbReference type="Gene3D" id="3.40.50.880">
    <property type="match status" value="1"/>
</dbReference>
<gene>
    <name evidence="2" type="ORF">TWF718_001847</name>
</gene>
<evidence type="ECO:0000313" key="2">
    <source>
        <dbReference type="EMBL" id="KAK6357538.1"/>
    </source>
</evidence>
<dbReference type="PANTHER" id="PTHR42695">
    <property type="entry name" value="GLUTAMINE AMIDOTRANSFERASE YLR126C-RELATED"/>
    <property type="match status" value="1"/>
</dbReference>
<evidence type="ECO:0000259" key="1">
    <source>
        <dbReference type="Pfam" id="PF00117"/>
    </source>
</evidence>
<dbReference type="EMBL" id="JAVHNR010000001">
    <property type="protein sequence ID" value="KAK6357538.1"/>
    <property type="molecule type" value="Genomic_DNA"/>
</dbReference>
<dbReference type="GO" id="GO:0005634">
    <property type="term" value="C:nucleus"/>
    <property type="evidence" value="ECO:0007669"/>
    <property type="project" value="TreeGrafter"/>
</dbReference>
<name>A0AAN8RNQ5_9PEZI</name>
<dbReference type="CDD" id="cd01741">
    <property type="entry name" value="GATase1_1"/>
    <property type="match status" value="1"/>
</dbReference>
<dbReference type="Proteomes" id="UP001313282">
    <property type="component" value="Unassembled WGS sequence"/>
</dbReference>
<evidence type="ECO:0000313" key="3">
    <source>
        <dbReference type="Proteomes" id="UP001313282"/>
    </source>
</evidence>
<dbReference type="PANTHER" id="PTHR42695:SF5">
    <property type="entry name" value="GLUTAMINE AMIDOTRANSFERASE YLR126C-RELATED"/>
    <property type="match status" value="1"/>
</dbReference>
<comment type="caution">
    <text evidence="2">The sequence shown here is derived from an EMBL/GenBank/DDBJ whole genome shotgun (WGS) entry which is preliminary data.</text>
</comment>
<dbReference type="InterPro" id="IPR029062">
    <property type="entry name" value="Class_I_gatase-like"/>
</dbReference>
<dbReference type="InterPro" id="IPR044992">
    <property type="entry name" value="ChyE-like"/>
</dbReference>